<keyword evidence="2" id="KW-1185">Reference proteome</keyword>
<gene>
    <name evidence="1" type="ORF">Ade02nite_61320</name>
</gene>
<evidence type="ECO:0000313" key="1">
    <source>
        <dbReference type="EMBL" id="GID77491.1"/>
    </source>
</evidence>
<dbReference type="EMBL" id="BOMI01000121">
    <property type="protein sequence ID" value="GID77491.1"/>
    <property type="molecule type" value="Genomic_DNA"/>
</dbReference>
<dbReference type="SUPFAM" id="SSF50475">
    <property type="entry name" value="FMN-binding split barrel"/>
    <property type="match status" value="1"/>
</dbReference>
<reference evidence="1 2" key="1">
    <citation type="submission" date="2021-01" db="EMBL/GenBank/DDBJ databases">
        <title>Whole genome shotgun sequence of Actinoplanes deccanensis NBRC 13994.</title>
        <authorList>
            <person name="Komaki H."/>
            <person name="Tamura T."/>
        </authorList>
    </citation>
    <scope>NUCLEOTIDE SEQUENCE [LARGE SCALE GENOMIC DNA]</scope>
    <source>
        <strain evidence="1 2">NBRC 13994</strain>
    </source>
</reference>
<comment type="caution">
    <text evidence="1">The sequence shown here is derived from an EMBL/GenBank/DDBJ whole genome shotgun (WGS) entry which is preliminary data.</text>
</comment>
<proteinExistence type="predicted"/>
<name>A0ABQ3YBX2_9ACTN</name>
<organism evidence="1 2">
    <name type="scientific">Paractinoplanes deccanensis</name>
    <dbReference type="NCBI Taxonomy" id="113561"/>
    <lineage>
        <taxon>Bacteria</taxon>
        <taxon>Bacillati</taxon>
        <taxon>Actinomycetota</taxon>
        <taxon>Actinomycetes</taxon>
        <taxon>Micromonosporales</taxon>
        <taxon>Micromonosporaceae</taxon>
        <taxon>Paractinoplanes</taxon>
    </lineage>
</organism>
<dbReference type="Proteomes" id="UP000609879">
    <property type="component" value="Unassembled WGS sequence"/>
</dbReference>
<protein>
    <recommendedName>
        <fullName evidence="3">DUF2255 family protein</fullName>
    </recommendedName>
</protein>
<dbReference type="InterPro" id="IPR012349">
    <property type="entry name" value="Split_barrel_FMN-bd"/>
</dbReference>
<sequence length="124" mass="13327">MLAYLRDTDTVLIEAGHHRTPIWAVEADGAGYIRSSHGTASAWYRRVSAEGRLSFVTPDGPVPVTVSLVEDDATRDAVDRAYEAKYGDQPRFLPLLVGPPARATTMRVVPVSPAGLVPPADGSR</sequence>
<dbReference type="Pfam" id="PF10012">
    <property type="entry name" value="DUF2255"/>
    <property type="match status" value="1"/>
</dbReference>
<dbReference type="Gene3D" id="2.30.110.10">
    <property type="entry name" value="Electron Transport, Fmn-binding Protein, Chain A"/>
    <property type="match status" value="1"/>
</dbReference>
<accession>A0ABQ3YBX2</accession>
<evidence type="ECO:0008006" key="3">
    <source>
        <dbReference type="Google" id="ProtNLM"/>
    </source>
</evidence>
<dbReference type="InterPro" id="IPR016888">
    <property type="entry name" value="UCP028498"/>
</dbReference>
<evidence type="ECO:0000313" key="2">
    <source>
        <dbReference type="Proteomes" id="UP000609879"/>
    </source>
</evidence>